<dbReference type="KEGG" id="kau:B6264_00425"/>
<dbReference type="PANTHER" id="PTHR30055:SF174">
    <property type="entry name" value="TRANSCRIPTIONAL REGULATORY PROTEIN (PROBABLY TETR-FAMILY)-RELATED"/>
    <property type="match status" value="1"/>
</dbReference>
<feature type="region of interest" description="Disordered" evidence="5">
    <location>
        <begin position="1"/>
        <end position="32"/>
    </location>
</feature>
<protein>
    <submittedName>
        <fullName evidence="7">TetR family transcriptional regulator</fullName>
    </submittedName>
</protein>
<evidence type="ECO:0000313" key="8">
    <source>
        <dbReference type="Proteomes" id="UP000610124"/>
    </source>
</evidence>
<dbReference type="Pfam" id="PF00440">
    <property type="entry name" value="TetR_N"/>
    <property type="match status" value="1"/>
</dbReference>
<name>A0A8H9HSN2_KITAU</name>
<keyword evidence="2 4" id="KW-0238">DNA-binding</keyword>
<evidence type="ECO:0000256" key="5">
    <source>
        <dbReference type="SAM" id="MobiDB-lite"/>
    </source>
</evidence>
<dbReference type="Pfam" id="PF21943">
    <property type="entry name" value="TetR_C_46"/>
    <property type="match status" value="1"/>
</dbReference>
<comment type="caution">
    <text evidence="7">The sequence shown here is derived from an EMBL/GenBank/DDBJ whole genome shotgun (WGS) entry which is preliminary data.</text>
</comment>
<dbReference type="GeneID" id="97486031"/>
<proteinExistence type="predicted"/>
<organism evidence="7 8">
    <name type="scientific">Kitasatospora aureofaciens</name>
    <name type="common">Streptomyces aureofaciens</name>
    <dbReference type="NCBI Taxonomy" id="1894"/>
    <lineage>
        <taxon>Bacteria</taxon>
        <taxon>Bacillati</taxon>
        <taxon>Actinomycetota</taxon>
        <taxon>Actinomycetes</taxon>
        <taxon>Kitasatosporales</taxon>
        <taxon>Streptomycetaceae</taxon>
        <taxon>Kitasatospora</taxon>
    </lineage>
</organism>
<dbReference type="InterPro" id="IPR050109">
    <property type="entry name" value="HTH-type_TetR-like_transc_reg"/>
</dbReference>
<dbReference type="PRINTS" id="PR00455">
    <property type="entry name" value="HTHTETR"/>
</dbReference>
<evidence type="ECO:0000313" key="7">
    <source>
        <dbReference type="EMBL" id="GGU75514.1"/>
    </source>
</evidence>
<accession>A0A8H9HSN2</accession>
<evidence type="ECO:0000256" key="2">
    <source>
        <dbReference type="ARBA" id="ARBA00023125"/>
    </source>
</evidence>
<evidence type="ECO:0000259" key="6">
    <source>
        <dbReference type="PROSITE" id="PS50977"/>
    </source>
</evidence>
<feature type="domain" description="HTH tetR-type" evidence="6">
    <location>
        <begin position="35"/>
        <end position="95"/>
    </location>
</feature>
<dbReference type="Gene3D" id="1.10.357.10">
    <property type="entry name" value="Tetracycline Repressor, domain 2"/>
    <property type="match status" value="1"/>
</dbReference>
<dbReference type="GO" id="GO:0000976">
    <property type="term" value="F:transcription cis-regulatory region binding"/>
    <property type="evidence" value="ECO:0007669"/>
    <property type="project" value="TreeGrafter"/>
</dbReference>
<dbReference type="InterPro" id="IPR001647">
    <property type="entry name" value="HTH_TetR"/>
</dbReference>
<dbReference type="PANTHER" id="PTHR30055">
    <property type="entry name" value="HTH-TYPE TRANSCRIPTIONAL REGULATOR RUTR"/>
    <property type="match status" value="1"/>
</dbReference>
<dbReference type="InterPro" id="IPR054129">
    <property type="entry name" value="DesT_TetR_C"/>
</dbReference>
<dbReference type="GO" id="GO:0003700">
    <property type="term" value="F:DNA-binding transcription factor activity"/>
    <property type="evidence" value="ECO:0007669"/>
    <property type="project" value="TreeGrafter"/>
</dbReference>
<evidence type="ECO:0000256" key="3">
    <source>
        <dbReference type="ARBA" id="ARBA00023163"/>
    </source>
</evidence>
<keyword evidence="3" id="KW-0804">Transcription</keyword>
<feature type="DNA-binding region" description="H-T-H motif" evidence="4">
    <location>
        <begin position="58"/>
        <end position="77"/>
    </location>
</feature>
<evidence type="ECO:0000256" key="4">
    <source>
        <dbReference type="PROSITE-ProRule" id="PRU00335"/>
    </source>
</evidence>
<keyword evidence="1" id="KW-0805">Transcription regulation</keyword>
<dbReference type="PROSITE" id="PS50977">
    <property type="entry name" value="HTH_TETR_2"/>
    <property type="match status" value="1"/>
</dbReference>
<evidence type="ECO:0000256" key="1">
    <source>
        <dbReference type="ARBA" id="ARBA00023015"/>
    </source>
</evidence>
<feature type="compositionally biased region" description="Basic and acidic residues" evidence="5">
    <location>
        <begin position="11"/>
        <end position="32"/>
    </location>
</feature>
<dbReference type="AlphaFoldDB" id="A0A8H9HSN2"/>
<dbReference type="InterPro" id="IPR009057">
    <property type="entry name" value="Homeodomain-like_sf"/>
</dbReference>
<feature type="region of interest" description="Disordered" evidence="5">
    <location>
        <begin position="270"/>
        <end position="295"/>
    </location>
</feature>
<dbReference type="SUPFAM" id="SSF46689">
    <property type="entry name" value="Homeodomain-like"/>
    <property type="match status" value="1"/>
</dbReference>
<dbReference type="OrthoDB" id="8479950at2"/>
<dbReference type="EMBL" id="BMUB01000005">
    <property type="protein sequence ID" value="GGU75514.1"/>
    <property type="molecule type" value="Genomic_DNA"/>
</dbReference>
<dbReference type="RefSeq" id="WP_078867172.1">
    <property type="nucleotide sequence ID" value="NZ_BMUB01000005.1"/>
</dbReference>
<gene>
    <name evidence="7" type="ORF">GCM10010502_29460</name>
</gene>
<reference evidence="7" key="2">
    <citation type="submission" date="2020-09" db="EMBL/GenBank/DDBJ databases">
        <authorList>
            <person name="Sun Q."/>
            <person name="Ohkuma M."/>
        </authorList>
    </citation>
    <scope>NUCLEOTIDE SEQUENCE</scope>
    <source>
        <strain evidence="7">JCM 4434</strain>
    </source>
</reference>
<sequence>MASRTPSPTADRAERTAAPDRGAAGERPRRRLSVDERREQLIAVALELFSRRPPEEVSIDDIAAAAGASRPLVYHYFPGKQALYEASLRRAGRELSARFEEPMEGPLSERLYRVMGRYLDFVQSHGPGFAALLRGGSVAASAGTSAVIDEVRRAAHDQILSHLAIPAPSPGLRLTVRAWIANAEITSLEWLAERSVPLEELQLHLVQEFVASLTLTAAREPALAAELASFFADERPDGPTGRLVQDLAGLFAVPGILDAVTALAAGPQTVGPQTVGPVDEASAQATEGTAGAPAE</sequence>
<dbReference type="Proteomes" id="UP000610124">
    <property type="component" value="Unassembled WGS sequence"/>
</dbReference>
<reference evidence="7" key="1">
    <citation type="journal article" date="2014" name="Int. J. Syst. Evol. Microbiol.">
        <title>Complete genome sequence of Corynebacterium casei LMG S-19264T (=DSM 44701T), isolated from a smear-ripened cheese.</title>
        <authorList>
            <consortium name="US DOE Joint Genome Institute (JGI-PGF)"/>
            <person name="Walter F."/>
            <person name="Albersmeier A."/>
            <person name="Kalinowski J."/>
            <person name="Ruckert C."/>
        </authorList>
    </citation>
    <scope>NUCLEOTIDE SEQUENCE</scope>
    <source>
        <strain evidence="7">JCM 4434</strain>
    </source>
</reference>